<dbReference type="EMBL" id="CM042881">
    <property type="protein sequence ID" value="KAI4385575.1"/>
    <property type="molecule type" value="Genomic_DNA"/>
</dbReference>
<name>A0ACB9S2J0_9MYRT</name>
<protein>
    <submittedName>
        <fullName evidence="1">Uncharacterized protein</fullName>
    </submittedName>
</protein>
<gene>
    <name evidence="1" type="ORF">MLD38_003585</name>
</gene>
<evidence type="ECO:0000313" key="1">
    <source>
        <dbReference type="EMBL" id="KAI4385575.1"/>
    </source>
</evidence>
<proteinExistence type="predicted"/>
<keyword evidence="2" id="KW-1185">Reference proteome</keyword>
<organism evidence="1 2">
    <name type="scientific">Melastoma candidum</name>
    <dbReference type="NCBI Taxonomy" id="119954"/>
    <lineage>
        <taxon>Eukaryota</taxon>
        <taxon>Viridiplantae</taxon>
        <taxon>Streptophyta</taxon>
        <taxon>Embryophyta</taxon>
        <taxon>Tracheophyta</taxon>
        <taxon>Spermatophyta</taxon>
        <taxon>Magnoliopsida</taxon>
        <taxon>eudicotyledons</taxon>
        <taxon>Gunneridae</taxon>
        <taxon>Pentapetalae</taxon>
        <taxon>rosids</taxon>
        <taxon>malvids</taxon>
        <taxon>Myrtales</taxon>
        <taxon>Melastomataceae</taxon>
        <taxon>Melastomatoideae</taxon>
        <taxon>Melastomateae</taxon>
        <taxon>Melastoma</taxon>
    </lineage>
</organism>
<reference evidence="2" key="1">
    <citation type="journal article" date="2023" name="Front. Plant Sci.">
        <title>Chromosomal-level genome assembly of Melastoma candidum provides insights into trichome evolution.</title>
        <authorList>
            <person name="Zhong Y."/>
            <person name="Wu W."/>
            <person name="Sun C."/>
            <person name="Zou P."/>
            <person name="Liu Y."/>
            <person name="Dai S."/>
            <person name="Zhou R."/>
        </authorList>
    </citation>
    <scope>NUCLEOTIDE SEQUENCE [LARGE SCALE GENOMIC DNA]</scope>
</reference>
<sequence>MASHDVPGPKPRGLLGDRVLVQPRQSRVAFQAGDYLRTWRRRLFVLKQGRLLWFKDPFVNRLSVPRGVIPIVNCLTVKGIEDVVNKPFAFEISTHHDTMFFIADFEKEEELINSIGSIVQLSRSVTDSEVSGYDSKC</sequence>
<evidence type="ECO:0000313" key="2">
    <source>
        <dbReference type="Proteomes" id="UP001057402"/>
    </source>
</evidence>
<accession>A0ACB9S2J0</accession>
<dbReference type="Proteomes" id="UP001057402">
    <property type="component" value="Chromosome 2"/>
</dbReference>
<comment type="caution">
    <text evidence="1">The sequence shown here is derived from an EMBL/GenBank/DDBJ whole genome shotgun (WGS) entry which is preliminary data.</text>
</comment>